<accession>A0A0A8ZMJ1</accession>
<reference evidence="1" key="2">
    <citation type="journal article" date="2015" name="Data Brief">
        <title>Shoot transcriptome of the giant reed, Arundo donax.</title>
        <authorList>
            <person name="Barrero R.A."/>
            <person name="Guerrero F.D."/>
            <person name="Moolhuijzen P."/>
            <person name="Goolsby J.A."/>
            <person name="Tidwell J."/>
            <person name="Bellgard S.E."/>
            <person name="Bellgard M.I."/>
        </authorList>
    </citation>
    <scope>NUCLEOTIDE SEQUENCE</scope>
    <source>
        <tissue evidence="1">Shoot tissue taken approximately 20 cm above the soil surface</tissue>
    </source>
</reference>
<name>A0A0A8ZMJ1_ARUDO</name>
<organism evidence="1">
    <name type="scientific">Arundo donax</name>
    <name type="common">Giant reed</name>
    <name type="synonym">Donax arundinaceus</name>
    <dbReference type="NCBI Taxonomy" id="35708"/>
    <lineage>
        <taxon>Eukaryota</taxon>
        <taxon>Viridiplantae</taxon>
        <taxon>Streptophyta</taxon>
        <taxon>Embryophyta</taxon>
        <taxon>Tracheophyta</taxon>
        <taxon>Spermatophyta</taxon>
        <taxon>Magnoliopsida</taxon>
        <taxon>Liliopsida</taxon>
        <taxon>Poales</taxon>
        <taxon>Poaceae</taxon>
        <taxon>PACMAD clade</taxon>
        <taxon>Arundinoideae</taxon>
        <taxon>Arundineae</taxon>
        <taxon>Arundo</taxon>
    </lineage>
</organism>
<evidence type="ECO:0000313" key="1">
    <source>
        <dbReference type="EMBL" id="JAD40589.1"/>
    </source>
</evidence>
<reference evidence="1" key="1">
    <citation type="submission" date="2014-09" db="EMBL/GenBank/DDBJ databases">
        <authorList>
            <person name="Magalhaes I.L.F."/>
            <person name="Oliveira U."/>
            <person name="Santos F.R."/>
            <person name="Vidigal T.H.D.A."/>
            <person name="Brescovit A.D."/>
            <person name="Santos A.J."/>
        </authorList>
    </citation>
    <scope>NUCLEOTIDE SEQUENCE</scope>
    <source>
        <tissue evidence="1">Shoot tissue taken approximately 20 cm above the soil surface</tissue>
    </source>
</reference>
<protein>
    <submittedName>
        <fullName evidence="1">Uncharacterized protein</fullName>
    </submittedName>
</protein>
<proteinExistence type="predicted"/>
<dbReference type="AlphaFoldDB" id="A0A0A8ZMJ1"/>
<dbReference type="EMBL" id="GBRH01257306">
    <property type="protein sequence ID" value="JAD40589.1"/>
    <property type="molecule type" value="Transcribed_RNA"/>
</dbReference>
<sequence length="16" mass="1732">MCTFPCTGIINCTAQE</sequence>